<keyword evidence="1" id="KW-0732">Signal</keyword>
<sequence length="154" mass="17118">MRLFAIGTILSIGIGVEALHYPESVPLHRRQDPGTPEYDCHANCGGVIVASRSDGYCSSDTFKSELKDCLGCALKYNIWQYYGDSVSKAATAYYKRKPGSEWRKLSYIADYSGGYCEFDRLVFESICPVAVFYSNVEFGIVSFAEEKSVESANL</sequence>
<dbReference type="Proteomes" id="UP000215305">
    <property type="component" value="Unassembled WGS sequence"/>
</dbReference>
<organism evidence="2 3">
    <name type="scientific">Aspergillus thermomutatus</name>
    <name type="common">Neosartorya pseudofischeri</name>
    <dbReference type="NCBI Taxonomy" id="41047"/>
    <lineage>
        <taxon>Eukaryota</taxon>
        <taxon>Fungi</taxon>
        <taxon>Dikarya</taxon>
        <taxon>Ascomycota</taxon>
        <taxon>Pezizomycotina</taxon>
        <taxon>Eurotiomycetes</taxon>
        <taxon>Eurotiomycetidae</taxon>
        <taxon>Eurotiales</taxon>
        <taxon>Aspergillaceae</taxon>
        <taxon>Aspergillus</taxon>
        <taxon>Aspergillus subgen. Fumigati</taxon>
    </lineage>
</organism>
<dbReference type="OrthoDB" id="4160690at2759"/>
<gene>
    <name evidence="2" type="ORF">CDV56_102145</name>
</gene>
<dbReference type="GeneID" id="38124119"/>
<comment type="caution">
    <text evidence="2">The sequence shown here is derived from an EMBL/GenBank/DDBJ whole genome shotgun (WGS) entry which is preliminary data.</text>
</comment>
<name>A0A397G4H8_ASPTH</name>
<evidence type="ECO:0000256" key="1">
    <source>
        <dbReference type="SAM" id="SignalP"/>
    </source>
</evidence>
<dbReference type="VEuPathDB" id="FungiDB:CDV56_102145"/>
<protein>
    <submittedName>
        <fullName evidence="2">Uncharacterized protein</fullName>
    </submittedName>
</protein>
<accession>A0A397G4H8</accession>
<feature type="chain" id="PRO_5017234353" evidence="1">
    <location>
        <begin position="19"/>
        <end position="154"/>
    </location>
</feature>
<dbReference type="STRING" id="41047.A0A397G4H8"/>
<proteinExistence type="predicted"/>
<dbReference type="EMBL" id="NKHU02000270">
    <property type="protein sequence ID" value="RHZ45932.1"/>
    <property type="molecule type" value="Genomic_DNA"/>
</dbReference>
<dbReference type="AlphaFoldDB" id="A0A397G4H8"/>
<evidence type="ECO:0000313" key="3">
    <source>
        <dbReference type="Proteomes" id="UP000215305"/>
    </source>
</evidence>
<reference evidence="2" key="1">
    <citation type="submission" date="2018-08" db="EMBL/GenBank/DDBJ databases">
        <title>Draft genome sequence of azole-resistant Aspergillus thermomutatus (Neosartorya pseudofischeri) strain HMR AF 39, isolated from a human nasal aspirate.</title>
        <authorList>
            <person name="Parent-Michaud M."/>
            <person name="Dufresne P.J."/>
            <person name="Fournier E."/>
            <person name="Martineau C."/>
            <person name="Moreira S."/>
            <person name="Perkins V."/>
            <person name="De Repentigny L."/>
            <person name="Dufresne S.F."/>
        </authorList>
    </citation>
    <scope>NUCLEOTIDE SEQUENCE [LARGE SCALE GENOMIC DNA]</scope>
    <source>
        <strain evidence="2">HMR AF 39</strain>
    </source>
</reference>
<evidence type="ECO:0000313" key="2">
    <source>
        <dbReference type="EMBL" id="RHZ45932.1"/>
    </source>
</evidence>
<keyword evidence="3" id="KW-1185">Reference proteome</keyword>
<dbReference type="RefSeq" id="XP_026610913.1">
    <property type="nucleotide sequence ID" value="XM_026755764.1"/>
</dbReference>
<feature type="signal peptide" evidence="1">
    <location>
        <begin position="1"/>
        <end position="18"/>
    </location>
</feature>